<dbReference type="EMBL" id="CADCXW020000003">
    <property type="protein sequence ID" value="CAD1539277.1"/>
    <property type="molecule type" value="Genomic_DNA"/>
</dbReference>
<accession>A0A6V7IJ53</accession>
<protein>
    <submittedName>
        <fullName evidence="1">Uncharacterized protein</fullName>
    </submittedName>
</protein>
<proteinExistence type="predicted"/>
<sequence length="52" mass="5952">MDTVSRVLTDRRWTVGDLSTAMLRFSVRTLEDRVKGRNSLFEELIGVDKPSP</sequence>
<reference evidence="1" key="1">
    <citation type="submission" date="2020-07" db="EMBL/GenBank/DDBJ databases">
        <authorList>
            <person name="Ferguson B K."/>
        </authorList>
    </citation>
    <scope>NUCLEOTIDE SEQUENCE</scope>
    <source>
        <strain evidence="1">L06</strain>
    </source>
</reference>
<organism evidence="1">
    <name type="scientific">Bracon brevicornis</name>
    <dbReference type="NCBI Taxonomy" id="1563983"/>
    <lineage>
        <taxon>Eukaryota</taxon>
        <taxon>Metazoa</taxon>
        <taxon>Ecdysozoa</taxon>
        <taxon>Arthropoda</taxon>
        <taxon>Hexapoda</taxon>
        <taxon>Insecta</taxon>
        <taxon>Pterygota</taxon>
        <taxon>Neoptera</taxon>
        <taxon>Endopterygota</taxon>
        <taxon>Hymenoptera</taxon>
        <taxon>Apocrita</taxon>
        <taxon>Ichneumonoidea</taxon>
        <taxon>Braconidae</taxon>
        <taxon>Braconinae</taxon>
        <taxon>Bracon</taxon>
    </lineage>
</organism>
<name>A0A6V7IJ53_9HYME</name>
<gene>
    <name evidence="1" type="ORF">BBRV_LOCUS25754</name>
</gene>
<dbReference type="AlphaFoldDB" id="A0A6V7IJ53"/>
<evidence type="ECO:0000313" key="1">
    <source>
        <dbReference type="EMBL" id="CAD1539277.1"/>
    </source>
</evidence>